<dbReference type="GO" id="GO:0015031">
    <property type="term" value="P:protein transport"/>
    <property type="evidence" value="ECO:0007669"/>
    <property type="project" value="UniProtKB-KW"/>
</dbReference>
<accession>A0A316UEA2</accession>
<dbReference type="STRING" id="1684307.A0A316UEA2"/>
<dbReference type="GO" id="GO:0005774">
    <property type="term" value="C:vacuolar membrane"/>
    <property type="evidence" value="ECO:0007669"/>
    <property type="project" value="UniProtKB-SubCell"/>
</dbReference>
<sequence>MMIRINRAHDGKVIEVKQALSQFNSIDDLLHAISLATAIPSDGIICMTGDGAQLNDELLATLSTEDQGQTTEFFVFNRDFLYTDVDVLSQDLAVEPALAPAPSSIDLVQPPTPRSLEAIVAWSHSILEYVHSHASTSQHHHSALSTIQRSTSVALLNLLSHSHNVKDGSLSAKVSNEGQLGRMQRLLGGYQRDLEILGLVRVNPALLPPSSGSSSKRTLGDFVSRVKMGAVADACNRVFEELQSQQNELAGNSSQLEADTRDLTSEVEGTSIDPSTETLEEALQAETRAEELTAYLVDTCSPDSNGWPVADKLDGSTINEIQQAVEELYLLDEVARESVRRLTADKNDMTARCLSLLGDISSLQSDYADLSAGLAAFDTELKSGRVDGFRHLTRLNNMLWAYGATVIEIVRRREFTKYFLAKSQALAELMAKASSRERKRRNKYRTSIAGQLPWEVKGMDEAPPSLEISTSRSTETTPELDRQDLQGLLQLIGEIEDTLAKADAISGDSSGGPLARSKKDLQELIARLDSLDDEFAVLVEKNLLGLDEDWEGGSEDGNGSDSSDGDMIKKPTRRRVNNGSRAGDDILAITQKENERLQQENRDLNKQAEAREMSDHQRYQSELTALRSECSAARLENRRLKEELNSVTREKASAMSEVETLRGDVDLERERRLNMQEELSLLRKEAQAARKEEEQARREASEEAERLAEAELHVQDLQNELEEARAARIDASNRIESLLSEGSNVEKELSAAQEHIEDLLAQLGQARQDAREARDAHAEAEATKERLVRSHRAEADGDRAILEENLREHRSELETARAELERIKDTTKAEVEAAQTLRGQLRGADEAHEELVKTMEAAKDASAEAELAMRHPTKSYTSSTCAVFFKVSFR</sequence>
<dbReference type="GO" id="GO:0000422">
    <property type="term" value="P:autophagy of mitochondrion"/>
    <property type="evidence" value="ECO:0007669"/>
    <property type="project" value="TreeGrafter"/>
</dbReference>
<dbReference type="GO" id="GO:0034727">
    <property type="term" value="P:piecemeal microautophagy of the nucleus"/>
    <property type="evidence" value="ECO:0007669"/>
    <property type="project" value="TreeGrafter"/>
</dbReference>
<comment type="subunit">
    <text evidence="2">Homodimer.</text>
</comment>
<feature type="domain" description="Autophagy protein ATG17-like" evidence="5">
    <location>
        <begin position="116"/>
        <end position="447"/>
    </location>
</feature>
<proteinExistence type="inferred from homology"/>
<dbReference type="GO" id="GO:0034045">
    <property type="term" value="C:phagophore assembly site membrane"/>
    <property type="evidence" value="ECO:0007669"/>
    <property type="project" value="UniProtKB-SubCell"/>
</dbReference>
<dbReference type="Pfam" id="PF04108">
    <property type="entry name" value="ATG17_like"/>
    <property type="match status" value="1"/>
</dbReference>
<dbReference type="RefSeq" id="XP_025350398.1">
    <property type="nucleotide sequence ID" value="XM_025489100.1"/>
</dbReference>
<keyword evidence="3" id="KW-0175">Coiled coil</keyword>
<feature type="region of interest" description="Disordered" evidence="4">
    <location>
        <begin position="548"/>
        <end position="585"/>
    </location>
</feature>
<dbReference type="Proteomes" id="UP000245942">
    <property type="component" value="Unassembled WGS sequence"/>
</dbReference>
<evidence type="ECO:0000256" key="3">
    <source>
        <dbReference type="SAM" id="Coils"/>
    </source>
</evidence>
<evidence type="ECO:0000256" key="2">
    <source>
        <dbReference type="RuleBase" id="RU367075"/>
    </source>
</evidence>
<comment type="similarity">
    <text evidence="2">Belongs to the ATG11 family.</text>
</comment>
<feature type="compositionally biased region" description="Polar residues" evidence="4">
    <location>
        <begin position="467"/>
        <end position="477"/>
    </location>
</feature>
<dbReference type="InterPro" id="IPR045326">
    <property type="entry name" value="ATG17-like_dom"/>
</dbReference>
<dbReference type="EMBL" id="KZ819322">
    <property type="protein sequence ID" value="PWN23238.1"/>
    <property type="molecule type" value="Genomic_DNA"/>
</dbReference>
<feature type="region of interest" description="Disordered" evidence="4">
    <location>
        <begin position="248"/>
        <end position="271"/>
    </location>
</feature>
<feature type="coiled-coil region" evidence="3">
    <location>
        <begin position="514"/>
        <end position="541"/>
    </location>
</feature>
<keyword evidence="1 2" id="KW-0072">Autophagy</keyword>
<dbReference type="GO" id="GO:0000045">
    <property type="term" value="P:autophagosome assembly"/>
    <property type="evidence" value="ECO:0007669"/>
    <property type="project" value="UniProtKB-UniRule"/>
</dbReference>
<dbReference type="PANTHER" id="PTHR13222">
    <property type="entry name" value="RB1-INDUCIBLE COILED-COIL"/>
    <property type="match status" value="1"/>
</dbReference>
<dbReference type="GO" id="GO:0019901">
    <property type="term" value="F:protein kinase binding"/>
    <property type="evidence" value="ECO:0007669"/>
    <property type="project" value="TreeGrafter"/>
</dbReference>
<dbReference type="GO" id="GO:1990316">
    <property type="term" value="C:Atg1/ULK1 kinase complex"/>
    <property type="evidence" value="ECO:0007669"/>
    <property type="project" value="TreeGrafter"/>
</dbReference>
<dbReference type="GO" id="GO:1903599">
    <property type="term" value="P:positive regulation of autophagy of mitochondrion"/>
    <property type="evidence" value="ECO:0007669"/>
    <property type="project" value="UniProtKB-UniRule"/>
</dbReference>
<dbReference type="GO" id="GO:0061709">
    <property type="term" value="P:reticulophagy"/>
    <property type="evidence" value="ECO:0007669"/>
    <property type="project" value="TreeGrafter"/>
</dbReference>
<evidence type="ECO:0000313" key="7">
    <source>
        <dbReference type="Proteomes" id="UP000245942"/>
    </source>
</evidence>
<keyword evidence="2" id="KW-0472">Membrane</keyword>
<keyword evidence="2" id="KW-0926">Vacuole</keyword>
<evidence type="ECO:0000256" key="1">
    <source>
        <dbReference type="ARBA" id="ARBA00023006"/>
    </source>
</evidence>
<evidence type="ECO:0000259" key="5">
    <source>
        <dbReference type="Pfam" id="PF04108"/>
    </source>
</evidence>
<keyword evidence="7" id="KW-1185">Reference proteome</keyword>
<dbReference type="GO" id="GO:0034517">
    <property type="term" value="P:ribophagy"/>
    <property type="evidence" value="ECO:0007669"/>
    <property type="project" value="TreeGrafter"/>
</dbReference>
<evidence type="ECO:0000313" key="6">
    <source>
        <dbReference type="EMBL" id="PWN23238.1"/>
    </source>
</evidence>
<feature type="region of interest" description="Disordered" evidence="4">
    <location>
        <begin position="459"/>
        <end position="480"/>
    </location>
</feature>
<keyword evidence="2" id="KW-0653">Protein transport</keyword>
<feature type="compositionally biased region" description="Polar residues" evidence="4">
    <location>
        <begin position="248"/>
        <end position="257"/>
    </location>
</feature>
<keyword evidence="2" id="KW-0813">Transport</keyword>
<dbReference type="GO" id="GO:0060090">
    <property type="term" value="F:molecular adaptor activity"/>
    <property type="evidence" value="ECO:0007669"/>
    <property type="project" value="TreeGrafter"/>
</dbReference>
<comment type="function">
    <text evidence="2">Involved in cytoplasm to vacuole transport (Cvt), pexophagy, mitophagy and nucleophagy. Recruits mitochondria for their selective degradation via autophagy (mitophagy) during starvation. Works as scaffold proteins that recruit ATG proteins to the pre-autophagosome (PAS), the site of vesicle/autophagosome formation. Required for the Cvt vesicles completion.</text>
</comment>
<gene>
    <name evidence="6" type="ORF">BCV69DRAFT_112785</name>
</gene>
<reference evidence="6 7" key="1">
    <citation type="journal article" date="2018" name="Mol. Biol. Evol.">
        <title>Broad Genomic Sampling Reveals a Smut Pathogenic Ancestry of the Fungal Clade Ustilaginomycotina.</title>
        <authorList>
            <person name="Kijpornyongpan T."/>
            <person name="Mondo S.J."/>
            <person name="Barry K."/>
            <person name="Sandor L."/>
            <person name="Lee J."/>
            <person name="Lipzen A."/>
            <person name="Pangilinan J."/>
            <person name="LaButti K."/>
            <person name="Hainaut M."/>
            <person name="Henrissat B."/>
            <person name="Grigoriev I.V."/>
            <person name="Spatafora J.W."/>
            <person name="Aime M.C."/>
        </authorList>
    </citation>
    <scope>NUCLEOTIDE SEQUENCE [LARGE SCALE GENOMIC DNA]</scope>
    <source>
        <strain evidence="6 7">MCA 4718</strain>
    </source>
</reference>
<comment type="subcellular location">
    <subcellularLocation>
        <location evidence="2">Preautophagosomal structure membrane</location>
        <topology evidence="2">Peripheral membrane protein</topology>
    </subcellularLocation>
    <subcellularLocation>
        <location evidence="2">Vacuole membrane</location>
        <topology evidence="2">Peripheral membrane protein</topology>
    </subcellularLocation>
    <text evidence="2">During pexophagy, accumulates in the vacuolar membrane region, where the peroxisomes contact the vacuole.</text>
</comment>
<dbReference type="GeneID" id="37010834"/>
<dbReference type="OrthoDB" id="447953at2759"/>
<dbReference type="AlphaFoldDB" id="A0A316UEA2"/>
<feature type="coiled-coil region" evidence="3">
    <location>
        <begin position="587"/>
        <end position="868"/>
    </location>
</feature>
<name>A0A316UEA2_9BASI</name>
<dbReference type="InterPro" id="IPR040040">
    <property type="entry name" value="ATG11"/>
</dbReference>
<dbReference type="PANTHER" id="PTHR13222:SF1">
    <property type="entry name" value="RB1-INDUCIBLE COILED-COIL PROTEIN 1"/>
    <property type="match status" value="1"/>
</dbReference>
<organism evidence="6 7">
    <name type="scientific">Pseudomicrostroma glucosiphilum</name>
    <dbReference type="NCBI Taxonomy" id="1684307"/>
    <lineage>
        <taxon>Eukaryota</taxon>
        <taxon>Fungi</taxon>
        <taxon>Dikarya</taxon>
        <taxon>Basidiomycota</taxon>
        <taxon>Ustilaginomycotina</taxon>
        <taxon>Exobasidiomycetes</taxon>
        <taxon>Microstromatales</taxon>
        <taxon>Microstromatales incertae sedis</taxon>
        <taxon>Pseudomicrostroma</taxon>
    </lineage>
</organism>
<evidence type="ECO:0000256" key="4">
    <source>
        <dbReference type="SAM" id="MobiDB-lite"/>
    </source>
</evidence>
<protein>
    <recommendedName>
        <fullName evidence="2">Autophagy-related protein 11</fullName>
    </recommendedName>
</protein>